<comment type="caution">
    <text evidence="3">The sequence shown here is derived from an EMBL/GenBank/DDBJ whole genome shotgun (WGS) entry which is preliminary data.</text>
</comment>
<dbReference type="InterPro" id="IPR025510">
    <property type="entry name" value="DUF4397"/>
</dbReference>
<evidence type="ECO:0000256" key="1">
    <source>
        <dbReference type="SAM" id="SignalP"/>
    </source>
</evidence>
<name>A0ABP8IWK4_9BACT</name>
<feature type="domain" description="DUF4397" evidence="2">
    <location>
        <begin position="42"/>
        <end position="150"/>
    </location>
</feature>
<feature type="chain" id="PRO_5046813144" description="DUF4397 domain-containing protein" evidence="1">
    <location>
        <begin position="24"/>
        <end position="260"/>
    </location>
</feature>
<dbReference type="Proteomes" id="UP001500454">
    <property type="component" value="Unassembled WGS sequence"/>
</dbReference>
<reference evidence="4" key="1">
    <citation type="journal article" date="2019" name="Int. J. Syst. Evol. Microbiol.">
        <title>The Global Catalogue of Microorganisms (GCM) 10K type strain sequencing project: providing services to taxonomists for standard genome sequencing and annotation.</title>
        <authorList>
            <consortium name="The Broad Institute Genomics Platform"/>
            <consortium name="The Broad Institute Genome Sequencing Center for Infectious Disease"/>
            <person name="Wu L."/>
            <person name="Ma J."/>
        </authorList>
    </citation>
    <scope>NUCLEOTIDE SEQUENCE [LARGE SCALE GENOMIC DNA]</scope>
    <source>
        <strain evidence="4">JCM 17924</strain>
    </source>
</reference>
<feature type="signal peptide" evidence="1">
    <location>
        <begin position="1"/>
        <end position="23"/>
    </location>
</feature>
<evidence type="ECO:0000313" key="4">
    <source>
        <dbReference type="Proteomes" id="UP001500454"/>
    </source>
</evidence>
<dbReference type="PROSITE" id="PS51257">
    <property type="entry name" value="PROKAR_LIPOPROTEIN"/>
    <property type="match status" value="1"/>
</dbReference>
<keyword evidence="1" id="KW-0732">Signal</keyword>
<protein>
    <recommendedName>
        <fullName evidence="2">DUF4397 domain-containing protein</fullName>
    </recommendedName>
</protein>
<dbReference type="RefSeq" id="WP_345222317.1">
    <property type="nucleotide sequence ID" value="NZ_BAABHA010000002.1"/>
</dbReference>
<proteinExistence type="predicted"/>
<accession>A0ABP8IWK4</accession>
<dbReference type="EMBL" id="BAABHA010000002">
    <property type="protein sequence ID" value="GAA4377358.1"/>
    <property type="molecule type" value="Genomic_DNA"/>
</dbReference>
<organism evidence="3 4">
    <name type="scientific">Hymenobacter koreensis</name>
    <dbReference type="NCBI Taxonomy" id="1084523"/>
    <lineage>
        <taxon>Bacteria</taxon>
        <taxon>Pseudomonadati</taxon>
        <taxon>Bacteroidota</taxon>
        <taxon>Cytophagia</taxon>
        <taxon>Cytophagales</taxon>
        <taxon>Hymenobacteraceae</taxon>
        <taxon>Hymenobacter</taxon>
    </lineage>
</organism>
<gene>
    <name evidence="3" type="ORF">GCM10023186_12290</name>
</gene>
<dbReference type="Pfam" id="PF14344">
    <property type="entry name" value="DUF4397"/>
    <property type="match status" value="1"/>
</dbReference>
<evidence type="ECO:0000259" key="2">
    <source>
        <dbReference type="Pfam" id="PF14344"/>
    </source>
</evidence>
<keyword evidence="4" id="KW-1185">Reference proteome</keyword>
<evidence type="ECO:0000313" key="3">
    <source>
        <dbReference type="EMBL" id="GAA4377358.1"/>
    </source>
</evidence>
<sequence length="260" mass="26243">MNHPLKRFSRLFLMAALPAAVFTGCGNDDDDPVAPTPDQGKVLLSHAAASANFQITALVNDQSVGQLTYGQSTSYLNVNAGTPTLKINNSAGQTAVSQVLTVAKNQNYSVFAYAPTATTAGLLPVVDDLTAPAAGQAKVRVVHLALNAPATVKLSQQTVAGAVDIPNVSATFPASATATTAASNFASVPAGTYNLLVTSGSPSVTVVAVGDGSGTGANGTATATATKNYEAGKIYTVVVRGISGSLDPALQPRATVIQNN</sequence>